<dbReference type="Proteomes" id="UP000607559">
    <property type="component" value="Unassembled WGS sequence"/>
</dbReference>
<reference evidence="2" key="1">
    <citation type="journal article" date="2014" name="Int. J. Syst. Evol. Microbiol.">
        <title>Complete genome sequence of Corynebacterium casei LMG S-19264T (=DSM 44701T), isolated from a smear-ripened cheese.</title>
        <authorList>
            <consortium name="US DOE Joint Genome Institute (JGI-PGF)"/>
            <person name="Walter F."/>
            <person name="Albersmeier A."/>
            <person name="Kalinowski J."/>
            <person name="Ruckert C."/>
        </authorList>
    </citation>
    <scope>NUCLEOTIDE SEQUENCE</scope>
    <source>
        <strain evidence="2">CGMCC 1.15448</strain>
    </source>
</reference>
<accession>A0A8J2UFM3</accession>
<reference evidence="2" key="2">
    <citation type="submission" date="2020-09" db="EMBL/GenBank/DDBJ databases">
        <authorList>
            <person name="Sun Q."/>
            <person name="Zhou Y."/>
        </authorList>
    </citation>
    <scope>NUCLEOTIDE SEQUENCE</scope>
    <source>
        <strain evidence="2">CGMCC 1.15448</strain>
    </source>
</reference>
<proteinExistence type="predicted"/>
<feature type="transmembrane region" description="Helical" evidence="1">
    <location>
        <begin position="97"/>
        <end position="116"/>
    </location>
</feature>
<dbReference type="RefSeq" id="WP_188934677.1">
    <property type="nucleotide sequence ID" value="NZ_BMJC01000004.1"/>
</dbReference>
<dbReference type="AlphaFoldDB" id="A0A8J2UFM3"/>
<dbReference type="GO" id="GO:0015097">
    <property type="term" value="F:mercury ion transmembrane transporter activity"/>
    <property type="evidence" value="ECO:0007669"/>
    <property type="project" value="InterPro"/>
</dbReference>
<keyword evidence="1" id="KW-1133">Transmembrane helix</keyword>
<sequence length="126" mass="14388">MFKKINWDALGVTTSVLCAIHCAILPLVIATLPVLGINIIHNPLFENGMIGLAFVIGTRAMWHGFRHHHQHLMPWLLFLGGMIFLVSKQIWHHFELALLPFAVVLIVTAHILNYRLSRRPRNFPIV</sequence>
<evidence type="ECO:0000313" key="2">
    <source>
        <dbReference type="EMBL" id="GGB11005.1"/>
    </source>
</evidence>
<dbReference type="EMBL" id="BMJC01000004">
    <property type="protein sequence ID" value="GGB11005.1"/>
    <property type="molecule type" value="Genomic_DNA"/>
</dbReference>
<feature type="transmembrane region" description="Helical" evidence="1">
    <location>
        <begin position="12"/>
        <end position="32"/>
    </location>
</feature>
<keyword evidence="3" id="KW-1185">Reference proteome</keyword>
<evidence type="ECO:0000313" key="3">
    <source>
        <dbReference type="Proteomes" id="UP000607559"/>
    </source>
</evidence>
<feature type="transmembrane region" description="Helical" evidence="1">
    <location>
        <begin position="44"/>
        <end position="62"/>
    </location>
</feature>
<evidence type="ECO:0000256" key="1">
    <source>
        <dbReference type="SAM" id="Phobius"/>
    </source>
</evidence>
<name>A0A8J2UFM3_9BACT</name>
<dbReference type="GO" id="GO:0016020">
    <property type="term" value="C:membrane"/>
    <property type="evidence" value="ECO:0007669"/>
    <property type="project" value="InterPro"/>
</dbReference>
<dbReference type="Pfam" id="PF03203">
    <property type="entry name" value="MerC"/>
    <property type="match status" value="1"/>
</dbReference>
<keyword evidence="1" id="KW-0812">Transmembrane</keyword>
<comment type="caution">
    <text evidence="2">The sequence shown here is derived from an EMBL/GenBank/DDBJ whole genome shotgun (WGS) entry which is preliminary data.</text>
</comment>
<dbReference type="InterPro" id="IPR004891">
    <property type="entry name" value="Mercury-R_MerC"/>
</dbReference>
<protein>
    <submittedName>
        <fullName evidence="2">Membrane protein</fullName>
    </submittedName>
</protein>
<keyword evidence="1" id="KW-0472">Membrane</keyword>
<gene>
    <name evidence="2" type="ORF">GCM10011511_38240</name>
</gene>
<organism evidence="2 3">
    <name type="scientific">Puia dinghuensis</name>
    <dbReference type="NCBI Taxonomy" id="1792502"/>
    <lineage>
        <taxon>Bacteria</taxon>
        <taxon>Pseudomonadati</taxon>
        <taxon>Bacteroidota</taxon>
        <taxon>Chitinophagia</taxon>
        <taxon>Chitinophagales</taxon>
        <taxon>Chitinophagaceae</taxon>
        <taxon>Puia</taxon>
    </lineage>
</organism>